<evidence type="ECO:0000313" key="1">
    <source>
        <dbReference type="EMBL" id="AQT69323.1"/>
    </source>
</evidence>
<gene>
    <name evidence="1" type="ORF">STSP2_02512</name>
</gene>
<reference evidence="2" key="1">
    <citation type="submission" date="2017-02" db="EMBL/GenBank/DDBJ databases">
        <title>Comparative genomics and description of representatives of a novel lineage of planctomycetes thriving in anoxic sediments.</title>
        <authorList>
            <person name="Spring S."/>
            <person name="Bunk B."/>
            <person name="Sproer C."/>
        </authorList>
    </citation>
    <scope>NUCLEOTIDE SEQUENCE [LARGE SCALE GENOMIC DNA]</scope>
    <source>
        <strain evidence="2">ST-NAGAB-D1</strain>
    </source>
</reference>
<dbReference type="AlphaFoldDB" id="A0A1U9NN39"/>
<dbReference type="PROSITE" id="PS51257">
    <property type="entry name" value="PROKAR_LIPOPROTEIN"/>
    <property type="match status" value="1"/>
</dbReference>
<name>A0A1U9NN39_9BACT</name>
<dbReference type="RefSeq" id="WP_146663020.1">
    <property type="nucleotide sequence ID" value="NZ_CP019791.1"/>
</dbReference>
<evidence type="ECO:0000313" key="2">
    <source>
        <dbReference type="Proteomes" id="UP000189674"/>
    </source>
</evidence>
<protein>
    <submittedName>
        <fullName evidence="1">Uncharacterized protein</fullName>
    </submittedName>
</protein>
<dbReference type="KEGG" id="alus:STSP2_02512"/>
<accession>A0A1U9NN39</accession>
<proteinExistence type="predicted"/>
<dbReference type="Proteomes" id="UP000189674">
    <property type="component" value="Chromosome"/>
</dbReference>
<keyword evidence="2" id="KW-1185">Reference proteome</keyword>
<dbReference type="STRING" id="1936003.STSP2_02512"/>
<sequence length="277" mass="30627">MRFLLIILSFALAGGCVAEQYQMERLGLSDNGLEIHSDDTGVYLQADDRSLLLENAVDGVVLPYTYTFDDTANELVVLISKLSEPPNVIIIDTKAFSIIKSFSIWPTCCTENHSWPAPWQAEIAYDSKLGQLAIVADIHESTCINNSGFEADDIRLHGVRVLMLYDVSTARQIDMQPLYTAEDKYWLASSYGVMFASGNTAIIVSGSYGEQNILSECLGPHFLTTKGVVLAYRVNALGLDEEAVYYDLPASVLQKELDWLYSPAGISYLNENGVEKI</sequence>
<organism evidence="1 2">
    <name type="scientific">Anaerohalosphaera lusitana</name>
    <dbReference type="NCBI Taxonomy" id="1936003"/>
    <lineage>
        <taxon>Bacteria</taxon>
        <taxon>Pseudomonadati</taxon>
        <taxon>Planctomycetota</taxon>
        <taxon>Phycisphaerae</taxon>
        <taxon>Sedimentisphaerales</taxon>
        <taxon>Anaerohalosphaeraceae</taxon>
        <taxon>Anaerohalosphaera</taxon>
    </lineage>
</organism>
<dbReference type="EMBL" id="CP019791">
    <property type="protein sequence ID" value="AQT69323.1"/>
    <property type="molecule type" value="Genomic_DNA"/>
</dbReference>